<dbReference type="Proteomes" id="UP001303407">
    <property type="component" value="Chromosome"/>
</dbReference>
<evidence type="ECO:0008006" key="3">
    <source>
        <dbReference type="Google" id="ProtNLM"/>
    </source>
</evidence>
<dbReference type="RefSeq" id="WP_415863594.1">
    <property type="nucleotide sequence ID" value="NZ_CP134536.1"/>
</dbReference>
<evidence type="ECO:0000313" key="1">
    <source>
        <dbReference type="EMBL" id="WNH13621.1"/>
    </source>
</evidence>
<name>A0ABY9Y6C0_9FLAO</name>
<sequence>MKREFLLSIFLLFVVVYSTAQKSVALHSDGTTTIFGGDAPLIDAYDASITGDTLYVSGGNFVAPTTIDKGLVIIGAGYDTDSTAVTGKTYIYSSTINSGRIVIGSNASNLYMEGMQFQGGLVKSDADINGFTLIRLKIANLYFTNTGIVPTNASVIQCDILGDFHIQGVTYSVISNCILRGRILESNSNVFKNNVITYESGFGTLSNCDANTFMNNIFTTTNLLSDGNCSYNNFQYNIFAHPSPSLQTGATDLNNYKEVDMATVFVDMVASDFHLLPDASVTYLGDDGTEVGLYGGLLPFKEGAVPINPHVSFKSIQTTTDSNGVLNISFTVNAQQN</sequence>
<reference evidence="1 2" key="1">
    <citation type="submission" date="2023-09" db="EMBL/GenBank/DDBJ databases">
        <title>Thalassobella suaedae gen. nov., sp. nov., a marine bacterium of the family Flavobacteriaceae isolated from a halophyte Suaeda japonica.</title>
        <authorList>
            <person name="Lee S.Y."/>
            <person name="Hwang C.Y."/>
        </authorList>
    </citation>
    <scope>NUCLEOTIDE SEQUENCE [LARGE SCALE GENOMIC DNA]</scope>
    <source>
        <strain evidence="1 2">HL-DH10</strain>
    </source>
</reference>
<dbReference type="EMBL" id="CP134536">
    <property type="protein sequence ID" value="WNH13621.1"/>
    <property type="molecule type" value="Genomic_DNA"/>
</dbReference>
<organism evidence="1 2">
    <name type="scientific">Thalassobellus suaedae</name>
    <dbReference type="NCBI Taxonomy" id="3074124"/>
    <lineage>
        <taxon>Bacteria</taxon>
        <taxon>Pseudomonadati</taxon>
        <taxon>Bacteroidota</taxon>
        <taxon>Flavobacteriia</taxon>
        <taxon>Flavobacteriales</taxon>
        <taxon>Flavobacteriaceae</taxon>
        <taxon>Thalassobellus</taxon>
    </lineage>
</organism>
<evidence type="ECO:0000313" key="2">
    <source>
        <dbReference type="Proteomes" id="UP001303407"/>
    </source>
</evidence>
<keyword evidence="2" id="KW-1185">Reference proteome</keyword>
<dbReference type="SUPFAM" id="SSF51126">
    <property type="entry name" value="Pectin lyase-like"/>
    <property type="match status" value="1"/>
</dbReference>
<proteinExistence type="predicted"/>
<protein>
    <recommendedName>
        <fullName evidence="3">Right handed beta helix domain-containing protein</fullName>
    </recommendedName>
</protein>
<gene>
    <name evidence="1" type="ORF">RHP49_05045</name>
</gene>
<dbReference type="InterPro" id="IPR011050">
    <property type="entry name" value="Pectin_lyase_fold/virulence"/>
</dbReference>
<accession>A0ABY9Y6C0</accession>